<dbReference type="PROSITE" id="PS50092">
    <property type="entry name" value="TSP1"/>
    <property type="match status" value="2"/>
</dbReference>
<evidence type="ECO:0000256" key="12">
    <source>
        <dbReference type="ARBA" id="ARBA00023145"/>
    </source>
</evidence>
<dbReference type="InterPro" id="IPR006026">
    <property type="entry name" value="Peptidase_Metallo"/>
</dbReference>
<dbReference type="InterPro" id="IPR013320">
    <property type="entry name" value="ConA-like_dom_sf"/>
</dbReference>
<dbReference type="CDD" id="cd04280">
    <property type="entry name" value="ZnMc_astacin_like"/>
    <property type="match status" value="1"/>
</dbReference>
<evidence type="ECO:0000256" key="2">
    <source>
        <dbReference type="ARBA" id="ARBA00022670"/>
    </source>
</evidence>
<evidence type="ECO:0000256" key="6">
    <source>
        <dbReference type="ARBA" id="ARBA00022737"/>
    </source>
</evidence>
<dbReference type="SMART" id="SM00235">
    <property type="entry name" value="ZnMc"/>
    <property type="match status" value="1"/>
</dbReference>
<dbReference type="Pfam" id="PF00090">
    <property type="entry name" value="TSP_1"/>
    <property type="match status" value="1"/>
</dbReference>
<keyword evidence="13 15" id="KW-1015">Disulfide bond</keyword>
<dbReference type="Pfam" id="PF01400">
    <property type="entry name" value="Astacin"/>
    <property type="match status" value="1"/>
</dbReference>
<dbReference type="GO" id="GO:0006508">
    <property type="term" value="P:proteolysis"/>
    <property type="evidence" value="ECO:0007669"/>
    <property type="project" value="UniProtKB-KW"/>
</dbReference>
<protein>
    <recommendedName>
        <fullName evidence="16">Metalloendopeptidase</fullName>
        <ecNumber evidence="16">3.4.24.-</ecNumber>
    </recommendedName>
</protein>
<feature type="active site" evidence="15">
    <location>
        <position position="176"/>
    </location>
</feature>
<feature type="chain" id="PRO_5028520444" description="Metalloendopeptidase" evidence="16">
    <location>
        <begin position="21"/>
        <end position="988"/>
    </location>
</feature>
<dbReference type="FunFam" id="2.20.100.10:FF:000007">
    <property type="entry name" value="Thrombospondin 1"/>
    <property type="match status" value="1"/>
</dbReference>
<dbReference type="InterPro" id="IPR000884">
    <property type="entry name" value="TSP1_rpt"/>
</dbReference>
<keyword evidence="9" id="KW-1133">Transmembrane helix</keyword>
<feature type="region of interest" description="Disordered" evidence="17">
    <location>
        <begin position="778"/>
        <end position="821"/>
    </location>
</feature>
<evidence type="ECO:0000256" key="17">
    <source>
        <dbReference type="SAM" id="MobiDB-lite"/>
    </source>
</evidence>
<dbReference type="OrthoDB" id="291007at2759"/>
<gene>
    <name evidence="21" type="primary">LOC116288656</name>
</gene>
<dbReference type="SUPFAM" id="SSF82895">
    <property type="entry name" value="TSP-1 type 1 repeat"/>
    <property type="match status" value="1"/>
</dbReference>
<evidence type="ECO:0000256" key="13">
    <source>
        <dbReference type="ARBA" id="ARBA00023157"/>
    </source>
</evidence>
<dbReference type="AlphaFoldDB" id="A0A6P8H7W8"/>
<keyword evidence="11" id="KW-0472">Membrane</keyword>
<feature type="binding site" evidence="15">
    <location>
        <position position="185"/>
    </location>
    <ligand>
        <name>Zn(2+)</name>
        <dbReference type="ChEBI" id="CHEBI:29105"/>
        <note>catalytic</note>
    </ligand>
</feature>
<evidence type="ECO:0000256" key="4">
    <source>
        <dbReference type="ARBA" id="ARBA00022723"/>
    </source>
</evidence>
<dbReference type="PROSITE" id="PS50060">
    <property type="entry name" value="MAM_2"/>
    <property type="match status" value="3"/>
</dbReference>
<dbReference type="SMART" id="SM00137">
    <property type="entry name" value="MAM"/>
    <property type="match status" value="3"/>
</dbReference>
<evidence type="ECO:0000256" key="1">
    <source>
        <dbReference type="ARBA" id="ARBA00004167"/>
    </source>
</evidence>
<dbReference type="RefSeq" id="XP_031551343.1">
    <property type="nucleotide sequence ID" value="XM_031695483.1"/>
</dbReference>
<feature type="domain" description="Peptidase M12A" evidence="19">
    <location>
        <begin position="80"/>
        <end position="278"/>
    </location>
</feature>
<proteinExistence type="predicted"/>
<evidence type="ECO:0000256" key="15">
    <source>
        <dbReference type="PROSITE-ProRule" id="PRU01211"/>
    </source>
</evidence>
<feature type="region of interest" description="Disordered" evidence="17">
    <location>
        <begin position="843"/>
        <end position="868"/>
    </location>
</feature>
<comment type="cofactor">
    <cofactor evidence="15 16">
        <name>Zn(2+)</name>
        <dbReference type="ChEBI" id="CHEBI:29105"/>
    </cofactor>
    <text evidence="15 16">Binds 1 zinc ion per subunit.</text>
</comment>
<dbReference type="InterPro" id="IPR000998">
    <property type="entry name" value="MAM_dom"/>
</dbReference>
<evidence type="ECO:0000256" key="11">
    <source>
        <dbReference type="ARBA" id="ARBA00023136"/>
    </source>
</evidence>
<evidence type="ECO:0000313" key="21">
    <source>
        <dbReference type="RefSeq" id="XP_031551343.1"/>
    </source>
</evidence>
<organism evidence="20 21">
    <name type="scientific">Actinia tenebrosa</name>
    <name type="common">Australian red waratah sea anemone</name>
    <dbReference type="NCBI Taxonomy" id="6105"/>
    <lineage>
        <taxon>Eukaryota</taxon>
        <taxon>Metazoa</taxon>
        <taxon>Cnidaria</taxon>
        <taxon>Anthozoa</taxon>
        <taxon>Hexacorallia</taxon>
        <taxon>Actiniaria</taxon>
        <taxon>Actiniidae</taxon>
        <taxon>Actinia</taxon>
    </lineage>
</organism>
<dbReference type="Gene3D" id="2.20.100.10">
    <property type="entry name" value="Thrombospondin type-1 (TSP1) repeat"/>
    <property type="match status" value="1"/>
</dbReference>
<dbReference type="SUPFAM" id="SSF55486">
    <property type="entry name" value="Metalloproteases ('zincins'), catalytic domain"/>
    <property type="match status" value="1"/>
</dbReference>
<dbReference type="PROSITE" id="PS00740">
    <property type="entry name" value="MAM_1"/>
    <property type="match status" value="3"/>
</dbReference>
<feature type="disulfide bond" evidence="15">
    <location>
        <begin position="145"/>
        <end position="167"/>
    </location>
</feature>
<dbReference type="PRINTS" id="PR01705">
    <property type="entry name" value="TSP1REPEAT"/>
</dbReference>
<accession>A0A6P8H7W8</accession>
<dbReference type="Gene3D" id="2.60.120.200">
    <property type="match status" value="3"/>
</dbReference>
<feature type="compositionally biased region" description="Polar residues" evidence="17">
    <location>
        <begin position="779"/>
        <end position="791"/>
    </location>
</feature>
<dbReference type="PRINTS" id="PR00020">
    <property type="entry name" value="MAMDOMAIN"/>
</dbReference>
<dbReference type="GeneID" id="116288656"/>
<keyword evidence="8 15" id="KW-0862">Zinc</keyword>
<keyword evidence="3" id="KW-0812">Transmembrane</keyword>
<dbReference type="KEGG" id="aten:116288656"/>
<sequence>MGRFKHIILLISIAVSLSSSVPVAYNEKNLSENDDSQKDVAEIIESVNEKVDKILFEGDIILGEKNKDVDGPQEGNEKRNAQRDRKYVWESKVVPYVIDQTLRSPNDDGPVIQEAIEEFHKHTCVKFVPRTSEKNWINFVKKSGCYSSVGKRYWRSGGQDVSIGQGCAYKGIIMHELLHALGFWHEQSRPDRDQYVRIMWENIKPGKEHNFNKYNHGRIDRLKATYDLGSIMHYGKYSFSSNGKPTIEGISNPNQQLGQRNGFSKTDIFEVNALYDCSGPSNGWSSWSDYGPCDSNCRKIRQRFCSSSDVSNCPGADTYGVGTENAQCSPSECQAVIDGSWGRWSSWSQCSATCGQGTHTRTRQCNDPPTQNGGKPCSGNSKETNVCKQKRCGLGPDDCEFEIDMCSWTTDQQNNYQWYRQQGSTPSSSTGPDGDATKPLNGTGFYVYAESSSPVRQNQKTELTSPVLTATSGRCLQFAYNMYGSTIGSLNVYVLDVKAGARKGIFRISSNQGQQWHRASATITTSNDYKVVFEVIRGSSYTGDIALDDIFFKDGQCGGKGPTNTTSRPLTAGPTTSRPSTVGPTTSRPSTAAPTTSSPSTSRPVTSSPTPQGPVDCDFEIDMCSWTTDPKNNYRWYRKQGSTPSYATGPKGDATKHLNGKGFYVYAESSSPVRQNQKTELTSPVLTATSGRCLQFAYNMYGSTIGSLNVYVLDVKAGARKGIFRISSNQGQQWHRASANITTSNDYKVVFEVIKGISYTGDVALDDIFFKDGKCAGKGQTSTTSAPSTVGPTTSRPSTAAPTTSRPSTSRPVTSSPTPQVFVDGCNFDQDMCGWKTGPGTNTFSWTRRSGSTPSSRTGPNGDHTSGSGSYVYVETSYPSKPNQTATLVSKVFPPAPSGRCMSFFYHMYGATMGSLNVYIKSASTPVQSRVFKIIGDQKNKWHQAVVNISNMICDYEIVFESVRGTSYRSDIALDDITFSKGPCPKRV</sequence>
<keyword evidence="7 15" id="KW-0378">Hydrolase</keyword>
<feature type="signal peptide" evidence="16">
    <location>
        <begin position="1"/>
        <end position="20"/>
    </location>
</feature>
<dbReference type="InterPro" id="IPR001506">
    <property type="entry name" value="Peptidase_M12A"/>
</dbReference>
<dbReference type="PRINTS" id="PR00480">
    <property type="entry name" value="ASTACIN"/>
</dbReference>
<dbReference type="EC" id="3.4.24.-" evidence="16"/>
<evidence type="ECO:0000256" key="9">
    <source>
        <dbReference type="ARBA" id="ARBA00022989"/>
    </source>
</evidence>
<feature type="binding site" evidence="15">
    <location>
        <position position="175"/>
    </location>
    <ligand>
        <name>Zn(2+)</name>
        <dbReference type="ChEBI" id="CHEBI:29105"/>
        <note>catalytic</note>
    </ligand>
</feature>
<dbReference type="PANTHER" id="PTHR23282:SF142">
    <property type="entry name" value="MAM DOMAIN-CONTAINING PROTEIN"/>
    <property type="match status" value="1"/>
</dbReference>
<dbReference type="InterPro" id="IPR036383">
    <property type="entry name" value="TSP1_rpt_sf"/>
</dbReference>
<evidence type="ECO:0000256" key="14">
    <source>
        <dbReference type="ARBA" id="ARBA00023180"/>
    </source>
</evidence>
<evidence type="ECO:0000256" key="7">
    <source>
        <dbReference type="ARBA" id="ARBA00022801"/>
    </source>
</evidence>
<evidence type="ECO:0000313" key="20">
    <source>
        <dbReference type="Proteomes" id="UP000515163"/>
    </source>
</evidence>
<dbReference type="GO" id="GO:0016020">
    <property type="term" value="C:membrane"/>
    <property type="evidence" value="ECO:0007669"/>
    <property type="project" value="UniProtKB-SubCell"/>
</dbReference>
<dbReference type="SMART" id="SM00209">
    <property type="entry name" value="TSP1"/>
    <property type="match status" value="2"/>
</dbReference>
<keyword evidence="14" id="KW-0325">Glycoprotein</keyword>
<comment type="caution">
    <text evidence="15">Lacks conserved residue(s) required for the propagation of feature annotation.</text>
</comment>
<comment type="subcellular location">
    <subcellularLocation>
        <location evidence="1">Membrane</location>
        <topology evidence="1">Single-pass membrane protein</topology>
    </subcellularLocation>
</comment>
<dbReference type="FunCoup" id="A0A6P8H7W8">
    <property type="interactions" value="83"/>
</dbReference>
<dbReference type="PANTHER" id="PTHR23282">
    <property type="entry name" value="APICAL ENDOSOMAL GLYCOPROTEIN PRECURSOR"/>
    <property type="match status" value="1"/>
</dbReference>
<evidence type="ECO:0000259" key="18">
    <source>
        <dbReference type="PROSITE" id="PS50060"/>
    </source>
</evidence>
<feature type="binding site" evidence="15">
    <location>
        <position position="179"/>
    </location>
    <ligand>
        <name>Zn(2+)</name>
        <dbReference type="ChEBI" id="CHEBI:29105"/>
        <note>catalytic</note>
    </ligand>
</feature>
<feature type="compositionally biased region" description="Low complexity" evidence="17">
    <location>
        <begin position="847"/>
        <end position="860"/>
    </location>
</feature>
<dbReference type="CDD" id="cd06263">
    <property type="entry name" value="MAM"/>
    <property type="match status" value="3"/>
</dbReference>
<dbReference type="InterPro" id="IPR034035">
    <property type="entry name" value="Astacin-like_dom"/>
</dbReference>
<feature type="compositionally biased region" description="Polar residues" evidence="17">
    <location>
        <begin position="562"/>
        <end position="583"/>
    </location>
</feature>
<keyword evidence="20" id="KW-1185">Reference proteome</keyword>
<dbReference type="PROSITE" id="PS51864">
    <property type="entry name" value="ASTACIN"/>
    <property type="match status" value="1"/>
</dbReference>
<dbReference type="GO" id="GO:0004222">
    <property type="term" value="F:metalloendopeptidase activity"/>
    <property type="evidence" value="ECO:0007669"/>
    <property type="project" value="UniProtKB-UniRule"/>
</dbReference>
<evidence type="ECO:0000256" key="3">
    <source>
        <dbReference type="ARBA" id="ARBA00022692"/>
    </source>
</evidence>
<feature type="compositionally biased region" description="Low complexity" evidence="17">
    <location>
        <begin position="584"/>
        <end position="610"/>
    </location>
</feature>
<evidence type="ECO:0000256" key="16">
    <source>
        <dbReference type="RuleBase" id="RU361183"/>
    </source>
</evidence>
<evidence type="ECO:0000256" key="8">
    <source>
        <dbReference type="ARBA" id="ARBA00022833"/>
    </source>
</evidence>
<feature type="domain" description="MAM" evidence="18">
    <location>
        <begin position="615"/>
        <end position="777"/>
    </location>
</feature>
<keyword evidence="6" id="KW-0677">Repeat</keyword>
<keyword evidence="2 15" id="KW-0645">Protease</keyword>
<keyword evidence="10 15" id="KW-0482">Metalloprotease</keyword>
<evidence type="ECO:0000256" key="5">
    <source>
        <dbReference type="ARBA" id="ARBA00022729"/>
    </source>
</evidence>
<dbReference type="SUPFAM" id="SSF49899">
    <property type="entry name" value="Concanavalin A-like lectins/glucanases"/>
    <property type="match status" value="3"/>
</dbReference>
<dbReference type="InterPro" id="IPR051560">
    <property type="entry name" value="MAM_domain-containing"/>
</dbReference>
<dbReference type="GO" id="GO:0008270">
    <property type="term" value="F:zinc ion binding"/>
    <property type="evidence" value="ECO:0007669"/>
    <property type="project" value="UniProtKB-UniRule"/>
</dbReference>
<feature type="region of interest" description="Disordered" evidence="17">
    <location>
        <begin position="361"/>
        <end position="382"/>
    </location>
</feature>
<dbReference type="Proteomes" id="UP000515163">
    <property type="component" value="Unplaced"/>
</dbReference>
<keyword evidence="4 15" id="KW-0479">Metal-binding</keyword>
<dbReference type="Gene3D" id="3.40.390.10">
    <property type="entry name" value="Collagenase (Catalytic Domain)"/>
    <property type="match status" value="1"/>
</dbReference>
<feature type="compositionally biased region" description="Low complexity" evidence="17">
    <location>
        <begin position="792"/>
        <end position="819"/>
    </location>
</feature>
<dbReference type="Pfam" id="PF00629">
    <property type="entry name" value="MAM"/>
    <property type="match status" value="3"/>
</dbReference>
<keyword evidence="5 16" id="KW-0732">Signal</keyword>
<dbReference type="InterPro" id="IPR024079">
    <property type="entry name" value="MetalloPept_cat_dom_sf"/>
</dbReference>
<feature type="domain" description="MAM" evidence="18">
    <location>
        <begin position="397"/>
        <end position="559"/>
    </location>
</feature>
<reference evidence="21" key="1">
    <citation type="submission" date="2025-08" db="UniProtKB">
        <authorList>
            <consortium name="RefSeq"/>
        </authorList>
    </citation>
    <scope>IDENTIFICATION</scope>
</reference>
<evidence type="ECO:0000259" key="19">
    <source>
        <dbReference type="PROSITE" id="PS51864"/>
    </source>
</evidence>
<feature type="region of interest" description="Disordered" evidence="17">
    <location>
        <begin position="559"/>
        <end position="614"/>
    </location>
</feature>
<keyword evidence="12" id="KW-0865">Zymogen</keyword>
<dbReference type="InParanoid" id="A0A6P8H7W8"/>
<feature type="domain" description="MAM" evidence="18">
    <location>
        <begin position="824"/>
        <end position="986"/>
    </location>
</feature>
<evidence type="ECO:0000256" key="10">
    <source>
        <dbReference type="ARBA" id="ARBA00023049"/>
    </source>
</evidence>
<name>A0A6P8H7W8_ACTTE</name>
<dbReference type="FunFam" id="3.40.390.10:FF:000015">
    <property type="entry name" value="Meprin A subunit"/>
    <property type="match status" value="1"/>
</dbReference>